<sequence>MAENIIGEITPPAWLGKHGDISVDQQTGKGFGLINFFSNMLRLAIIVAGLFALVNLIIAGYGILTAGGDAEKMSTAQSKIWNSLYGLIIIAASFTLIAIFSFLLYGDASLILNPKIFGPGQ</sequence>
<evidence type="ECO:0000256" key="1">
    <source>
        <dbReference type="SAM" id="Phobius"/>
    </source>
</evidence>
<name>A0A2H0WAG6_9BACT</name>
<dbReference type="Proteomes" id="UP000230093">
    <property type="component" value="Unassembled WGS sequence"/>
</dbReference>
<protein>
    <submittedName>
        <fullName evidence="2">Uncharacterized protein</fullName>
    </submittedName>
</protein>
<feature type="transmembrane region" description="Helical" evidence="1">
    <location>
        <begin position="43"/>
        <end position="64"/>
    </location>
</feature>
<feature type="transmembrane region" description="Helical" evidence="1">
    <location>
        <begin position="84"/>
        <end position="105"/>
    </location>
</feature>
<organism evidence="2 3">
    <name type="scientific">Candidatus Beckwithbacteria bacterium CG10_big_fil_rev_8_21_14_0_10_34_10</name>
    <dbReference type="NCBI Taxonomy" id="1974495"/>
    <lineage>
        <taxon>Bacteria</taxon>
        <taxon>Candidatus Beckwithiibacteriota</taxon>
    </lineage>
</organism>
<dbReference type="EMBL" id="PEZT01000025">
    <property type="protein sequence ID" value="PIS08908.1"/>
    <property type="molecule type" value="Genomic_DNA"/>
</dbReference>
<gene>
    <name evidence="2" type="ORF">COT75_04450</name>
</gene>
<keyword evidence="1" id="KW-0472">Membrane</keyword>
<proteinExistence type="predicted"/>
<keyword evidence="1" id="KW-0812">Transmembrane</keyword>
<accession>A0A2H0WAG6</accession>
<reference evidence="3" key="1">
    <citation type="submission" date="2017-09" db="EMBL/GenBank/DDBJ databases">
        <title>Depth-based differentiation of microbial function through sediment-hosted aquifers and enrichment of novel symbionts in the deep terrestrial subsurface.</title>
        <authorList>
            <person name="Probst A.J."/>
            <person name="Ladd B."/>
            <person name="Jarett J.K."/>
            <person name="Geller-Mcgrath D.E."/>
            <person name="Sieber C.M.K."/>
            <person name="Emerson J.B."/>
            <person name="Anantharaman K."/>
            <person name="Thomas B.C."/>
            <person name="Malmstrom R."/>
            <person name="Stieglmeier M."/>
            <person name="Klingl A."/>
            <person name="Woyke T."/>
            <person name="Ryan C.M."/>
            <person name="Banfield J.F."/>
        </authorList>
    </citation>
    <scope>NUCLEOTIDE SEQUENCE [LARGE SCALE GENOMIC DNA]</scope>
</reference>
<comment type="caution">
    <text evidence="2">The sequence shown here is derived from an EMBL/GenBank/DDBJ whole genome shotgun (WGS) entry which is preliminary data.</text>
</comment>
<keyword evidence="1" id="KW-1133">Transmembrane helix</keyword>
<evidence type="ECO:0000313" key="3">
    <source>
        <dbReference type="Proteomes" id="UP000230093"/>
    </source>
</evidence>
<dbReference type="AlphaFoldDB" id="A0A2H0WAG6"/>
<evidence type="ECO:0000313" key="2">
    <source>
        <dbReference type="EMBL" id="PIS08908.1"/>
    </source>
</evidence>